<evidence type="ECO:0000256" key="3">
    <source>
        <dbReference type="PROSITE-ProRule" id="PRU00221"/>
    </source>
</evidence>
<dbReference type="GO" id="GO:0000776">
    <property type="term" value="C:kinetochore"/>
    <property type="evidence" value="ECO:0007669"/>
    <property type="project" value="EnsemblPlants"/>
</dbReference>
<feature type="repeat" description="WD" evidence="3">
    <location>
        <begin position="106"/>
        <end position="147"/>
    </location>
</feature>
<dbReference type="InterPro" id="IPR001680">
    <property type="entry name" value="WD40_rpt"/>
</dbReference>
<comment type="caution">
    <text evidence="4">The sequence shown here is derived from an EMBL/GenBank/DDBJ whole genome shotgun (WGS) entry which is preliminary data.</text>
</comment>
<dbReference type="PROSITE" id="PS50082">
    <property type="entry name" value="WD_REPEATS_2"/>
    <property type="match status" value="2"/>
</dbReference>
<gene>
    <name evidence="4" type="ORF">KIW84_023728</name>
</gene>
<dbReference type="Pfam" id="PF00400">
    <property type="entry name" value="WD40"/>
    <property type="match status" value="1"/>
</dbReference>
<dbReference type="Proteomes" id="UP001058974">
    <property type="component" value="Chromosome 2"/>
</dbReference>
<evidence type="ECO:0000313" key="5">
    <source>
        <dbReference type="Proteomes" id="UP001058974"/>
    </source>
</evidence>
<dbReference type="EMBL" id="JAMSHJ010000002">
    <property type="protein sequence ID" value="KAI5437718.1"/>
    <property type="molecule type" value="Genomic_DNA"/>
</dbReference>
<dbReference type="Gene3D" id="2.130.10.10">
    <property type="entry name" value="YVTN repeat-like/Quinoprotein amine dehydrogenase"/>
    <property type="match status" value="1"/>
</dbReference>
<name>A0A9D4YG70_PEA</name>
<dbReference type="InterPro" id="IPR019775">
    <property type="entry name" value="WD40_repeat_CS"/>
</dbReference>
<keyword evidence="5" id="KW-1185">Reference proteome</keyword>
<protein>
    <recommendedName>
        <fullName evidence="6">Mitotic checkpoint protein BUB3.3</fullName>
    </recommendedName>
</protein>
<keyword evidence="1 3" id="KW-0853">WD repeat</keyword>
<dbReference type="SUPFAM" id="SSF50978">
    <property type="entry name" value="WD40 repeat-like"/>
    <property type="match status" value="1"/>
</dbReference>
<dbReference type="InterPro" id="IPR036322">
    <property type="entry name" value="WD40_repeat_dom_sf"/>
</dbReference>
<dbReference type="PANTHER" id="PTHR10971">
    <property type="entry name" value="MRNA EXPORT FACTOR AND BUB3"/>
    <property type="match status" value="1"/>
</dbReference>
<dbReference type="Gramene" id="Psat02G0372800-T1">
    <property type="protein sequence ID" value="KAI5437718.1"/>
    <property type="gene ID" value="KIW84_023728"/>
</dbReference>
<organism evidence="4 5">
    <name type="scientific">Pisum sativum</name>
    <name type="common">Garden pea</name>
    <name type="synonym">Lathyrus oleraceus</name>
    <dbReference type="NCBI Taxonomy" id="3888"/>
    <lineage>
        <taxon>Eukaryota</taxon>
        <taxon>Viridiplantae</taxon>
        <taxon>Streptophyta</taxon>
        <taxon>Embryophyta</taxon>
        <taxon>Tracheophyta</taxon>
        <taxon>Spermatophyta</taxon>
        <taxon>Magnoliopsida</taxon>
        <taxon>eudicotyledons</taxon>
        <taxon>Gunneridae</taxon>
        <taxon>Pentapetalae</taxon>
        <taxon>rosids</taxon>
        <taxon>fabids</taxon>
        <taxon>Fabales</taxon>
        <taxon>Fabaceae</taxon>
        <taxon>Papilionoideae</taxon>
        <taxon>50 kb inversion clade</taxon>
        <taxon>NPAAA clade</taxon>
        <taxon>Hologalegina</taxon>
        <taxon>IRL clade</taxon>
        <taxon>Fabeae</taxon>
        <taxon>Lathyrus</taxon>
    </lineage>
</organism>
<keyword evidence="2" id="KW-0677">Repeat</keyword>
<proteinExistence type="predicted"/>
<feature type="repeat" description="WD" evidence="3">
    <location>
        <begin position="243"/>
        <end position="285"/>
    </location>
</feature>
<evidence type="ECO:0000313" key="4">
    <source>
        <dbReference type="EMBL" id="KAI5437718.1"/>
    </source>
</evidence>
<accession>A0A9D4YG70</accession>
<dbReference type="PROSITE" id="PS00678">
    <property type="entry name" value="WD_REPEATS_1"/>
    <property type="match status" value="1"/>
</dbReference>
<sequence length="341" mass="37550">MLIQSTIETVNSKMNRNGSQSKLELPIGNAISRIQFAPHSNNLLISSWDTCLRLYDFDASVLRLESPSELALLDCCFTDEDTVAFAADSGGFITRYDLHSGVVDQIGNHDDMATCIGYSNETCLLITSGFDNKLLSWDVRTKKASSLSRSLDEEIESMSISGFKVTVGIGASAHVFDFRNFDKPTLSMEPCSGTQLRCVSSIPYAEGFAAGSMDGRVALHVSNSSNLNDTGYAFRYHPKSKDGRYHLTSINDIAFSPLVSRAFVTGNDEGYVSIWDARSTKRLIEFPRYSNSVASLSYNHSGQLLAVASSYTYREAKEKRLEPPQVFIHKVDDINFGSSSA</sequence>
<dbReference type="AlphaFoldDB" id="A0A9D4YG70"/>
<evidence type="ECO:0000256" key="1">
    <source>
        <dbReference type="ARBA" id="ARBA00022574"/>
    </source>
</evidence>
<dbReference type="SMART" id="SM00320">
    <property type="entry name" value="WD40"/>
    <property type="match status" value="4"/>
</dbReference>
<evidence type="ECO:0000256" key="2">
    <source>
        <dbReference type="ARBA" id="ARBA00022737"/>
    </source>
</evidence>
<reference evidence="4 5" key="1">
    <citation type="journal article" date="2022" name="Nat. Genet.">
        <title>Improved pea reference genome and pan-genome highlight genomic features and evolutionary characteristics.</title>
        <authorList>
            <person name="Yang T."/>
            <person name="Liu R."/>
            <person name="Luo Y."/>
            <person name="Hu S."/>
            <person name="Wang D."/>
            <person name="Wang C."/>
            <person name="Pandey M.K."/>
            <person name="Ge S."/>
            <person name="Xu Q."/>
            <person name="Li N."/>
            <person name="Li G."/>
            <person name="Huang Y."/>
            <person name="Saxena R.K."/>
            <person name="Ji Y."/>
            <person name="Li M."/>
            <person name="Yan X."/>
            <person name="He Y."/>
            <person name="Liu Y."/>
            <person name="Wang X."/>
            <person name="Xiang C."/>
            <person name="Varshney R.K."/>
            <person name="Ding H."/>
            <person name="Gao S."/>
            <person name="Zong X."/>
        </authorList>
    </citation>
    <scope>NUCLEOTIDE SEQUENCE [LARGE SCALE GENOMIC DNA]</scope>
    <source>
        <strain evidence="4 5">cv. Zhongwan 6</strain>
    </source>
</reference>
<dbReference type="InterPro" id="IPR015943">
    <property type="entry name" value="WD40/YVTN_repeat-like_dom_sf"/>
</dbReference>
<evidence type="ECO:0008006" key="6">
    <source>
        <dbReference type="Google" id="ProtNLM"/>
    </source>
</evidence>